<keyword evidence="4" id="KW-1185">Reference proteome</keyword>
<dbReference type="EMBL" id="WJQU01000002">
    <property type="protein sequence ID" value="KAJ6640587.1"/>
    <property type="molecule type" value="Genomic_DNA"/>
</dbReference>
<reference evidence="3" key="1">
    <citation type="submission" date="2022-07" db="EMBL/GenBank/DDBJ databases">
        <authorList>
            <person name="Trinca V."/>
            <person name="Uliana J.V.C."/>
            <person name="Torres T.T."/>
            <person name="Ward R.J."/>
            <person name="Monesi N."/>
        </authorList>
    </citation>
    <scope>NUCLEOTIDE SEQUENCE</scope>
    <source>
        <strain evidence="3">HSMRA1968</strain>
        <tissue evidence="3">Whole embryos</tissue>
    </source>
</reference>
<dbReference type="InterPro" id="IPR036911">
    <property type="entry name" value="ICAT_sf"/>
</dbReference>
<name>A0A9Q0S037_9DIPT</name>
<evidence type="ECO:0000256" key="1">
    <source>
        <dbReference type="ARBA" id="ARBA00006505"/>
    </source>
</evidence>
<gene>
    <name evidence="3" type="ORF">Bhyg_05518</name>
</gene>
<dbReference type="InterPro" id="IPR009428">
    <property type="entry name" value="ICAT_dom"/>
</dbReference>
<dbReference type="Gene3D" id="1.10.10.490">
    <property type="entry name" value="Beta-catenin-interacting ICAT"/>
    <property type="match status" value="1"/>
</dbReference>
<dbReference type="AlphaFoldDB" id="A0A9Q0S037"/>
<dbReference type="OrthoDB" id="10262856at2759"/>
<comment type="similarity">
    <text evidence="1">Belongs to the CTNNBIP1 family.</text>
</comment>
<organism evidence="3 4">
    <name type="scientific">Pseudolycoriella hygida</name>
    <dbReference type="NCBI Taxonomy" id="35572"/>
    <lineage>
        <taxon>Eukaryota</taxon>
        <taxon>Metazoa</taxon>
        <taxon>Ecdysozoa</taxon>
        <taxon>Arthropoda</taxon>
        <taxon>Hexapoda</taxon>
        <taxon>Insecta</taxon>
        <taxon>Pterygota</taxon>
        <taxon>Neoptera</taxon>
        <taxon>Endopterygota</taxon>
        <taxon>Diptera</taxon>
        <taxon>Nematocera</taxon>
        <taxon>Sciaroidea</taxon>
        <taxon>Sciaridae</taxon>
        <taxon>Pseudolycoriella</taxon>
    </lineage>
</organism>
<evidence type="ECO:0000259" key="2">
    <source>
        <dbReference type="Pfam" id="PF06384"/>
    </source>
</evidence>
<sequence length="79" mass="9401">MIKMFGEQNATEMEAVLLSLDQEHRLKKISTEEYESRKSDILLKLKSQGYPLSQEDNMFLERKHNSLYHQMEQLPDDIE</sequence>
<dbReference type="SUPFAM" id="SSF81730">
    <property type="entry name" value="beta-catenin-interacting protein ICAT"/>
    <property type="match status" value="1"/>
</dbReference>
<dbReference type="Pfam" id="PF06384">
    <property type="entry name" value="ICAT"/>
    <property type="match status" value="1"/>
</dbReference>
<feature type="domain" description="Beta-catenin-interacting ICAT" evidence="2">
    <location>
        <begin position="20"/>
        <end position="78"/>
    </location>
</feature>
<protein>
    <recommendedName>
        <fullName evidence="2">Beta-catenin-interacting ICAT domain-containing protein</fullName>
    </recommendedName>
</protein>
<evidence type="ECO:0000313" key="4">
    <source>
        <dbReference type="Proteomes" id="UP001151699"/>
    </source>
</evidence>
<evidence type="ECO:0000313" key="3">
    <source>
        <dbReference type="EMBL" id="KAJ6640587.1"/>
    </source>
</evidence>
<dbReference type="Proteomes" id="UP001151699">
    <property type="component" value="Chromosome B"/>
</dbReference>
<accession>A0A9Q0S037</accession>
<dbReference type="GO" id="GO:0008013">
    <property type="term" value="F:beta-catenin binding"/>
    <property type="evidence" value="ECO:0007669"/>
    <property type="project" value="InterPro"/>
</dbReference>
<proteinExistence type="inferred from homology"/>
<comment type="caution">
    <text evidence="3">The sequence shown here is derived from an EMBL/GenBank/DDBJ whole genome shotgun (WGS) entry which is preliminary data.</text>
</comment>